<evidence type="ECO:0000313" key="2">
    <source>
        <dbReference type="Proteomes" id="UP000830671"/>
    </source>
</evidence>
<name>A0A9Q8SCF7_9PEZI</name>
<dbReference type="EMBL" id="CP019471">
    <property type="protein sequence ID" value="UQC74669.1"/>
    <property type="molecule type" value="Genomic_DNA"/>
</dbReference>
<gene>
    <name evidence="1" type="ORF">CLUP02_01321</name>
</gene>
<reference evidence="1" key="1">
    <citation type="journal article" date="2021" name="Mol. Plant Microbe Interact.">
        <title>Complete Genome Sequence of the Plant-Pathogenic Fungus Colletotrichum lupini.</title>
        <authorList>
            <person name="Baroncelli R."/>
            <person name="Pensec F."/>
            <person name="Da Lio D."/>
            <person name="Boufleur T."/>
            <person name="Vicente I."/>
            <person name="Sarrocco S."/>
            <person name="Picot A."/>
            <person name="Baraldi E."/>
            <person name="Sukno S."/>
            <person name="Thon M."/>
            <person name="Le Floch G."/>
        </authorList>
    </citation>
    <scope>NUCLEOTIDE SEQUENCE</scope>
    <source>
        <strain evidence="1">IMI 504893</strain>
    </source>
</reference>
<evidence type="ECO:0000313" key="1">
    <source>
        <dbReference type="EMBL" id="UQC74669.1"/>
    </source>
</evidence>
<dbReference type="RefSeq" id="XP_049136319.1">
    <property type="nucleotide sequence ID" value="XM_049280362.1"/>
</dbReference>
<dbReference type="Proteomes" id="UP000830671">
    <property type="component" value="Chromosome 1"/>
</dbReference>
<dbReference type="GeneID" id="73335372"/>
<organism evidence="1 2">
    <name type="scientific">Colletotrichum lupini</name>
    <dbReference type="NCBI Taxonomy" id="145971"/>
    <lineage>
        <taxon>Eukaryota</taxon>
        <taxon>Fungi</taxon>
        <taxon>Dikarya</taxon>
        <taxon>Ascomycota</taxon>
        <taxon>Pezizomycotina</taxon>
        <taxon>Sordariomycetes</taxon>
        <taxon>Hypocreomycetidae</taxon>
        <taxon>Glomerellales</taxon>
        <taxon>Glomerellaceae</taxon>
        <taxon>Colletotrichum</taxon>
        <taxon>Colletotrichum acutatum species complex</taxon>
    </lineage>
</organism>
<protein>
    <submittedName>
        <fullName evidence="1">Uncharacterized protein</fullName>
    </submittedName>
</protein>
<dbReference type="KEGG" id="clup:CLUP02_01321"/>
<proteinExistence type="predicted"/>
<accession>A0A9Q8SCF7</accession>
<sequence>MREGNPSIVTFFAVIDYCPGITGAQCLGGFDVSEFLFPNITESIIEVSYTEISWKSLGSAVGHFDIASDSRTRCLSWPCQDEFAPSSFSQMAIFGLVYSVQSPPRKRLCAYHPSLPCIDQTHAHIGSLSITEKRRFLDQDPDSPSLPRGLSTFCSLSLFSLLTGRRGSTSIHVRHARQKVPVNLKFSIPDALTVWYTMRYDATLRGRADFFRLARHAALLLRSGTQTTSSQSQAPHPSTVDRSFEKDKMRHVLRKVRERFGFIGLKFRKRDDGFALLVLGLLLLLPHF</sequence>
<keyword evidence="2" id="KW-1185">Reference proteome</keyword>
<dbReference type="AlphaFoldDB" id="A0A9Q8SCF7"/>